<dbReference type="Proteomes" id="UP001141552">
    <property type="component" value="Unassembled WGS sequence"/>
</dbReference>
<feature type="compositionally biased region" description="Low complexity" evidence="1">
    <location>
        <begin position="22"/>
        <end position="31"/>
    </location>
</feature>
<protein>
    <submittedName>
        <fullName evidence="2">Uncharacterized protein</fullName>
    </submittedName>
</protein>
<dbReference type="AlphaFoldDB" id="A0A9Q0FTR5"/>
<reference evidence="2" key="2">
    <citation type="journal article" date="2023" name="Plants (Basel)">
        <title>Annotation of the Turnera subulata (Passifloraceae) Draft Genome Reveals the S-Locus Evolved after the Divergence of Turneroideae from Passifloroideae in a Stepwise Manner.</title>
        <authorList>
            <person name="Henning P.M."/>
            <person name="Roalson E.H."/>
            <person name="Mir W."/>
            <person name="McCubbin A.G."/>
            <person name="Shore J.S."/>
        </authorList>
    </citation>
    <scope>NUCLEOTIDE SEQUENCE</scope>
    <source>
        <strain evidence="2">F60SS</strain>
    </source>
</reference>
<comment type="caution">
    <text evidence="2">The sequence shown here is derived from an EMBL/GenBank/DDBJ whole genome shotgun (WGS) entry which is preliminary data.</text>
</comment>
<reference evidence="2" key="1">
    <citation type="submission" date="2022-02" db="EMBL/GenBank/DDBJ databases">
        <authorList>
            <person name="Henning P.M."/>
            <person name="McCubbin A.G."/>
            <person name="Shore J.S."/>
        </authorList>
    </citation>
    <scope>NUCLEOTIDE SEQUENCE</scope>
    <source>
        <strain evidence="2">F60SS</strain>
        <tissue evidence="2">Leaves</tissue>
    </source>
</reference>
<organism evidence="2 3">
    <name type="scientific">Turnera subulata</name>
    <dbReference type="NCBI Taxonomy" id="218843"/>
    <lineage>
        <taxon>Eukaryota</taxon>
        <taxon>Viridiplantae</taxon>
        <taxon>Streptophyta</taxon>
        <taxon>Embryophyta</taxon>
        <taxon>Tracheophyta</taxon>
        <taxon>Spermatophyta</taxon>
        <taxon>Magnoliopsida</taxon>
        <taxon>eudicotyledons</taxon>
        <taxon>Gunneridae</taxon>
        <taxon>Pentapetalae</taxon>
        <taxon>rosids</taxon>
        <taxon>fabids</taxon>
        <taxon>Malpighiales</taxon>
        <taxon>Passifloraceae</taxon>
        <taxon>Turnera</taxon>
    </lineage>
</organism>
<sequence>MASSTTKLVSRRLSSLASRFTSASSFTSHSSPLVRPPFPAPQSRFPLSRSPVELSRLGSIRPYSAVSVKQVVRAFKLEISAFSSDNVHRLSRLADFILMGTHCITMVLLPWLQINNLRSEGEVYRKLVT</sequence>
<name>A0A9Q0FTR5_9ROSI</name>
<evidence type="ECO:0000313" key="3">
    <source>
        <dbReference type="Proteomes" id="UP001141552"/>
    </source>
</evidence>
<dbReference type="EMBL" id="JAKUCV010003764">
    <property type="protein sequence ID" value="KAJ4837693.1"/>
    <property type="molecule type" value="Genomic_DNA"/>
</dbReference>
<proteinExistence type="predicted"/>
<feature type="region of interest" description="Disordered" evidence="1">
    <location>
        <begin position="22"/>
        <end position="42"/>
    </location>
</feature>
<gene>
    <name evidence="2" type="ORF">Tsubulata_051082</name>
</gene>
<accession>A0A9Q0FTR5</accession>
<keyword evidence="3" id="KW-1185">Reference proteome</keyword>
<evidence type="ECO:0000313" key="2">
    <source>
        <dbReference type="EMBL" id="KAJ4837693.1"/>
    </source>
</evidence>
<evidence type="ECO:0000256" key="1">
    <source>
        <dbReference type="SAM" id="MobiDB-lite"/>
    </source>
</evidence>